<dbReference type="Proteomes" id="UP000039865">
    <property type="component" value="Unassembled WGS sequence"/>
</dbReference>
<name>A0A078B918_STYLE</name>
<proteinExistence type="predicted"/>
<accession>A0A078B918</accession>
<keyword evidence="3" id="KW-1185">Reference proteome</keyword>
<dbReference type="InParanoid" id="A0A078B918"/>
<protein>
    <submittedName>
        <fullName evidence="2">Uncharacterized protein</fullName>
    </submittedName>
</protein>
<evidence type="ECO:0000313" key="3">
    <source>
        <dbReference type="Proteomes" id="UP000039865"/>
    </source>
</evidence>
<reference evidence="2 3" key="1">
    <citation type="submission" date="2014-06" db="EMBL/GenBank/DDBJ databases">
        <authorList>
            <person name="Swart Estienne"/>
        </authorList>
    </citation>
    <scope>NUCLEOTIDE SEQUENCE [LARGE SCALE GENOMIC DNA]</scope>
    <source>
        <strain evidence="2 3">130c</strain>
    </source>
</reference>
<evidence type="ECO:0000256" key="1">
    <source>
        <dbReference type="SAM" id="MobiDB-lite"/>
    </source>
</evidence>
<dbReference type="AlphaFoldDB" id="A0A078B918"/>
<evidence type="ECO:0000313" key="2">
    <source>
        <dbReference type="EMBL" id="CDW89772.1"/>
    </source>
</evidence>
<sequence length="927" mass="108824">MDQFQNNLHERRFVEALNNFQVRSSLELSAKSKKKQQMINQKQDKLMQSNVEVFDQEKIFIQLEIKEQAKNNLLINKKIPLIKDSVLHSKFKIFNASQMFRQSSEEFLKEEQLKKHQTTSKKMQNTVNLNTLTDSIFKDQFMKKIALHKMNQQQVMTETQNISQQNIGEAELKRQLLATQQNFGRDNYKKIKRQYVKNYMKNQFTPNEVTINNIEMVQLQKNSNLECNIDVQGRTPEILRIQNPRKAYMQQTMSRLRPNGTPFQGRKQSLPFLEINQTPIIDKKINLIGTDGSKNRLESEKKIDLLKAQNSSFGSRNVILENQNVKSDYKHNNDAAKRKFFIMDIQQYSEEPAKFKRKLRKNMNNAPQIHHKITQLNQFMIQQRQSQQKLKDSQCRSHLIQWTCEWLRPLIISDLRITKSTIKLKSSATHLTPFSQLQRFKEIALLELKEYDQIPHKSKQELLISEAETKENTNTKNEDVEQLQSKEEQLAEFPQLLNDNDTLSPGIKVVTKIKAKPKSIKITDQQHEKVLVVKLEGVLIHMTSTLLLIRDGIKEGLQLIREKTKGFIQIVLVTYLKRSTLKKYIFPILFDKLGIQNEKLIDLILILKPGFENKEVQEFLDYATQILIVSPAQIDEQTIKDVSKSKDIQGLRQELDQCIMIFQNLCCETFSLLCSNMIFDSQNSSYTFKNLSKSIVSFLQVGKSQLTTQSSSNEQNLSSCGRKNNRQTTASSNGLFMMTVTSISPKNKEKLNFKYFQEKTQITDLSFKQEQHCFMKSYKFIKDHQIFSLFAFDYENLKSIQNNQPKQFLKYQSLAPGLKSSRRKSLNNKVPIITQNLALQQKFQNLYKEMKLRNEEFIEKGIIKYQKEYKDRQQLRLQNRQEYISAQKQYQTQKADNQTFRVMLLDSYLFEKQPLIKIPIKSKWQLL</sequence>
<feature type="region of interest" description="Disordered" evidence="1">
    <location>
        <begin position="710"/>
        <end position="729"/>
    </location>
</feature>
<dbReference type="EMBL" id="CCKQ01017868">
    <property type="protein sequence ID" value="CDW89772.1"/>
    <property type="molecule type" value="Genomic_DNA"/>
</dbReference>
<gene>
    <name evidence="2" type="primary">Contig6312.g6758</name>
    <name evidence="2" type="ORF">STYLEM_18910</name>
</gene>
<organism evidence="2 3">
    <name type="scientific">Stylonychia lemnae</name>
    <name type="common">Ciliate</name>
    <dbReference type="NCBI Taxonomy" id="5949"/>
    <lineage>
        <taxon>Eukaryota</taxon>
        <taxon>Sar</taxon>
        <taxon>Alveolata</taxon>
        <taxon>Ciliophora</taxon>
        <taxon>Intramacronucleata</taxon>
        <taxon>Spirotrichea</taxon>
        <taxon>Stichotrichia</taxon>
        <taxon>Sporadotrichida</taxon>
        <taxon>Oxytrichidae</taxon>
        <taxon>Stylonychinae</taxon>
        <taxon>Stylonychia</taxon>
    </lineage>
</organism>